<comment type="function">
    <text evidence="16">Peptidoglycan polymerase that is essential for cell division.</text>
</comment>
<keyword evidence="6 16" id="KW-0808">Transferase</keyword>
<evidence type="ECO:0000256" key="9">
    <source>
        <dbReference type="ARBA" id="ARBA00022984"/>
    </source>
</evidence>
<gene>
    <name evidence="16 19" type="primary">ftsW</name>
    <name evidence="17" type="ORF">ACT75_08090</name>
    <name evidence="18" type="ORF">CQR80_03960</name>
    <name evidence="19" type="ORF">FXB79_02405</name>
</gene>
<evidence type="ECO:0000256" key="14">
    <source>
        <dbReference type="ARBA" id="ARBA00038053"/>
    </source>
</evidence>
<feature type="transmembrane region" description="Helical" evidence="16">
    <location>
        <begin position="358"/>
        <end position="377"/>
    </location>
</feature>
<evidence type="ECO:0000256" key="12">
    <source>
        <dbReference type="ARBA" id="ARBA00023306"/>
    </source>
</evidence>
<dbReference type="NCBIfam" id="TIGR02614">
    <property type="entry name" value="ftsW"/>
    <property type="match status" value="1"/>
</dbReference>
<dbReference type="GO" id="GO:0032153">
    <property type="term" value="C:cell division site"/>
    <property type="evidence" value="ECO:0007669"/>
    <property type="project" value="UniProtKB-UniRule"/>
</dbReference>
<dbReference type="Proteomes" id="UP000323012">
    <property type="component" value="Unassembled WGS sequence"/>
</dbReference>
<evidence type="ECO:0000256" key="13">
    <source>
        <dbReference type="ARBA" id="ARBA00023316"/>
    </source>
</evidence>
<dbReference type="GO" id="GO:0071555">
    <property type="term" value="P:cell wall organization"/>
    <property type="evidence" value="ECO:0007669"/>
    <property type="project" value="UniProtKB-KW"/>
</dbReference>
<dbReference type="InterPro" id="IPR013437">
    <property type="entry name" value="FtsW"/>
</dbReference>
<dbReference type="InterPro" id="IPR001182">
    <property type="entry name" value="FtsW/RodA"/>
</dbReference>
<feature type="transmembrane region" description="Helical" evidence="16">
    <location>
        <begin position="159"/>
        <end position="176"/>
    </location>
</feature>
<accession>A0A142G1F3</accession>
<dbReference type="Proteomes" id="UP000072236">
    <property type="component" value="Chromosome"/>
</dbReference>
<keyword evidence="4 16" id="KW-0132">Cell division</keyword>
<feature type="transmembrane region" description="Helical" evidence="16">
    <location>
        <begin position="207"/>
        <end position="226"/>
    </location>
</feature>
<evidence type="ECO:0000313" key="19">
    <source>
        <dbReference type="EMBL" id="TYA39561.1"/>
    </source>
</evidence>
<feature type="transmembrane region" description="Helical" evidence="16">
    <location>
        <begin position="326"/>
        <end position="346"/>
    </location>
</feature>
<evidence type="ECO:0000256" key="11">
    <source>
        <dbReference type="ARBA" id="ARBA00023136"/>
    </source>
</evidence>
<keyword evidence="3 16" id="KW-1003">Cell membrane</keyword>
<dbReference type="HAMAP" id="MF_00913">
    <property type="entry name" value="PGT_FtsW_proteobact"/>
    <property type="match status" value="1"/>
</dbReference>
<dbReference type="PROSITE" id="PS00428">
    <property type="entry name" value="FTSW_RODA_SPOVE"/>
    <property type="match status" value="1"/>
</dbReference>
<dbReference type="Pfam" id="PF01098">
    <property type="entry name" value="FTSW_RODA_SPOVE"/>
    <property type="match status" value="1"/>
</dbReference>
<dbReference type="GO" id="GO:0008955">
    <property type="term" value="F:peptidoglycan glycosyltransferase activity"/>
    <property type="evidence" value="ECO:0007669"/>
    <property type="project" value="UniProtKB-UniRule"/>
</dbReference>
<dbReference type="GO" id="GO:0005886">
    <property type="term" value="C:plasma membrane"/>
    <property type="evidence" value="ECO:0007669"/>
    <property type="project" value="UniProtKB-SubCell"/>
</dbReference>
<dbReference type="Proteomes" id="UP000226080">
    <property type="component" value="Unassembled WGS sequence"/>
</dbReference>
<keyword evidence="11 16" id="KW-0472">Membrane</keyword>
<dbReference type="eggNOG" id="COG0772">
    <property type="taxonomic scope" value="Bacteria"/>
</dbReference>
<feature type="transmembrane region" description="Helical" evidence="16">
    <location>
        <begin position="182"/>
        <end position="202"/>
    </location>
</feature>
<keyword evidence="12 16" id="KW-0131">Cell cycle</keyword>
<comment type="similarity">
    <text evidence="14 16">Belongs to the SEDS family. FtsW subfamily.</text>
</comment>
<protein>
    <recommendedName>
        <fullName evidence="16">Probable peptidoglycan glycosyltransferase FtsW</fullName>
        <shortName evidence="16">PGT</shortName>
        <ecNumber evidence="16">2.4.99.28</ecNumber>
    </recommendedName>
    <alternativeName>
        <fullName evidence="16">Cell division protein FtsW</fullName>
    </alternativeName>
    <alternativeName>
        <fullName evidence="16">Cell wall polymerase</fullName>
    </alternativeName>
    <alternativeName>
        <fullName evidence="16">Peptidoglycan polymerase</fullName>
        <shortName evidence="16">PG polymerase</shortName>
    </alternativeName>
</protein>
<feature type="transmembrane region" description="Helical" evidence="16">
    <location>
        <begin position="289"/>
        <end position="306"/>
    </location>
</feature>
<comment type="catalytic activity">
    <reaction evidence="15 16">
        <text>[GlcNAc-(1-&gt;4)-Mur2Ac(oyl-L-Ala-gamma-D-Glu-L-Lys-D-Ala-D-Ala)](n)-di-trans,octa-cis-undecaprenyl diphosphate + beta-D-GlcNAc-(1-&gt;4)-Mur2Ac(oyl-L-Ala-gamma-D-Glu-L-Lys-D-Ala-D-Ala)-di-trans,octa-cis-undecaprenyl diphosphate = [GlcNAc-(1-&gt;4)-Mur2Ac(oyl-L-Ala-gamma-D-Glu-L-Lys-D-Ala-D-Ala)](n+1)-di-trans,octa-cis-undecaprenyl diphosphate + di-trans,octa-cis-undecaprenyl diphosphate + H(+)</text>
        <dbReference type="Rhea" id="RHEA:23708"/>
        <dbReference type="Rhea" id="RHEA-COMP:9602"/>
        <dbReference type="Rhea" id="RHEA-COMP:9603"/>
        <dbReference type="ChEBI" id="CHEBI:15378"/>
        <dbReference type="ChEBI" id="CHEBI:58405"/>
        <dbReference type="ChEBI" id="CHEBI:60033"/>
        <dbReference type="ChEBI" id="CHEBI:78435"/>
        <dbReference type="EC" id="2.4.99.28"/>
    </reaction>
</comment>
<evidence type="ECO:0000256" key="3">
    <source>
        <dbReference type="ARBA" id="ARBA00022475"/>
    </source>
</evidence>
<comment type="subcellular location">
    <subcellularLocation>
        <location evidence="16">Cell inner membrane</location>
        <topology evidence="16">Multi-pass membrane protein</topology>
    </subcellularLocation>
    <subcellularLocation>
        <location evidence="1">Cell membrane</location>
        <topology evidence="1">Multi-pass membrane protein</topology>
    </subcellularLocation>
    <text evidence="16">Localizes to the division septum.</text>
</comment>
<dbReference type="KEGG" id="aact:ACT75_08090"/>
<evidence type="ECO:0000256" key="1">
    <source>
        <dbReference type="ARBA" id="ARBA00004651"/>
    </source>
</evidence>
<evidence type="ECO:0000256" key="7">
    <source>
        <dbReference type="ARBA" id="ARBA00022692"/>
    </source>
</evidence>
<evidence type="ECO:0000313" key="17">
    <source>
        <dbReference type="EMBL" id="AMQ94483.1"/>
    </source>
</evidence>
<feature type="transmembrane region" description="Helical" evidence="16">
    <location>
        <begin position="27"/>
        <end position="46"/>
    </location>
</feature>
<reference evidence="17 20" key="1">
    <citation type="submission" date="2015-10" db="EMBL/GenBank/DDBJ databases">
        <title>Tn-seq of a polymicrobial infection.</title>
        <authorList>
            <person name="Stacy A."/>
            <person name="Rumbaugh K.P."/>
            <person name="Whiteley M."/>
        </authorList>
    </citation>
    <scope>NUCLEOTIDE SEQUENCE [LARGE SCALE GENOMIC DNA]</scope>
    <source>
        <strain evidence="17 20">624</strain>
    </source>
</reference>
<dbReference type="EMBL" id="CP012959">
    <property type="protein sequence ID" value="AMQ94483.1"/>
    <property type="molecule type" value="Genomic_DNA"/>
</dbReference>
<dbReference type="GO" id="GO:0009252">
    <property type="term" value="P:peptidoglycan biosynthetic process"/>
    <property type="evidence" value="ECO:0007669"/>
    <property type="project" value="UniProtKB-UniRule"/>
</dbReference>
<keyword evidence="21" id="KW-1185">Reference proteome</keyword>
<reference evidence="19 22" key="3">
    <citation type="submission" date="2019-08" db="EMBL/GenBank/DDBJ databases">
        <title>Whole genome sequencing of Aggregatibacter actinomycetemcomitans cultured from blood stream infections in Denmark reveals a novel phylogenetic lineage expressing serotype a membrane O polysaccharide.</title>
        <authorList>
            <person name="Nedergaard S."/>
            <person name="Kobel C.M."/>
            <person name="Nielsen M.B."/>
            <person name="Moeller R.T."/>
            <person name="Jensen A.B."/>
            <person name="Noerskov-Lauritsen N."/>
        </authorList>
    </citation>
    <scope>NUCLEOTIDE SEQUENCE [LARGE SCALE GENOMIC DNA]</scope>
    <source>
        <strain evidence="19 22">PN_563</strain>
    </source>
</reference>
<dbReference type="EC" id="2.4.99.28" evidence="16"/>
<evidence type="ECO:0000256" key="6">
    <source>
        <dbReference type="ARBA" id="ARBA00022679"/>
    </source>
</evidence>
<feature type="transmembrane region" description="Helical" evidence="16">
    <location>
        <begin position="66"/>
        <end position="82"/>
    </location>
</feature>
<dbReference type="GO" id="GO:0043093">
    <property type="term" value="P:FtsZ-dependent cytokinesis"/>
    <property type="evidence" value="ECO:0007669"/>
    <property type="project" value="UniProtKB-UniRule"/>
</dbReference>
<dbReference type="InterPro" id="IPR018365">
    <property type="entry name" value="Cell_cycle_FtsW-rel_CS"/>
</dbReference>
<evidence type="ECO:0000256" key="4">
    <source>
        <dbReference type="ARBA" id="ARBA00022618"/>
    </source>
</evidence>
<sequence>MGFWDRFKESSQNATTVAPTSLLYDRALLWLYLVLLLIGLLAVSSASIPVGTRLYNDAFYFVKRDIIYIILSCFTCYITLQISMEKWQKWHARLFWVAIILLVLVMIPGIGREVNGARRWIPMGLFNFQPAEFAKLALTCFLASYFTRRYDEVRSRKLSAFKPFVVMGVMGCFLIVQPDLGSTVVLFIITFGLLFIVGANFWQFIGLISMGVFMFVWLVLSSAYRLKRIIGFMDPFKDPYDTGFQLSNSLMAFGRGGFFGEGLGNSILKLEYLPEAHTDFVMAIVGEEFGFFGIFVIIILLGLLVFRAMKIGRESLMLEQRFKGFLAFGISFWIFFQGFVNLGMALGMLPTKGLTFPLISYGGSSIIIMSVTIGMLLRIDHENRLMRGGQARLRDD</sequence>
<comment type="pathway">
    <text evidence="2 16">Cell wall biogenesis; peptidoglycan biosynthesis.</text>
</comment>
<evidence type="ECO:0000313" key="18">
    <source>
        <dbReference type="EMBL" id="PHO21041.1"/>
    </source>
</evidence>
<dbReference type="AlphaFoldDB" id="A0A142G1F3"/>
<evidence type="ECO:0000313" key="21">
    <source>
        <dbReference type="Proteomes" id="UP000226080"/>
    </source>
</evidence>
<keyword evidence="9 16" id="KW-0573">Peptidoglycan synthesis</keyword>
<dbReference type="PANTHER" id="PTHR30474">
    <property type="entry name" value="CELL CYCLE PROTEIN"/>
    <property type="match status" value="1"/>
</dbReference>
<evidence type="ECO:0000256" key="2">
    <source>
        <dbReference type="ARBA" id="ARBA00004752"/>
    </source>
</evidence>
<keyword evidence="5 16" id="KW-0328">Glycosyltransferase</keyword>
<keyword evidence="13 16" id="KW-0961">Cell wall biogenesis/degradation</keyword>
<keyword evidence="10 16" id="KW-1133">Transmembrane helix</keyword>
<dbReference type="GO" id="GO:0015648">
    <property type="term" value="F:lipid-linked peptidoglycan transporter activity"/>
    <property type="evidence" value="ECO:0007669"/>
    <property type="project" value="TreeGrafter"/>
</dbReference>
<reference evidence="18 21" key="2">
    <citation type="submission" date="2017-10" db="EMBL/GenBank/DDBJ databases">
        <title>Draft genome sequences of Aggregatibacter actinomycetemcomitans strains 310a and 310b.</title>
        <authorList>
            <person name="May A.C."/>
            <person name="Ohta H."/>
            <person name="Maeda H."/>
            <person name="Kokeguchi S."/>
            <person name="Cugini C."/>
        </authorList>
    </citation>
    <scope>NUCLEOTIDE SEQUENCE [LARGE SCALE GENOMIC DNA]</scope>
    <source>
        <strain evidence="18 21">310b</strain>
    </source>
</reference>
<evidence type="ECO:0000256" key="5">
    <source>
        <dbReference type="ARBA" id="ARBA00022676"/>
    </source>
</evidence>
<feature type="transmembrane region" description="Helical" evidence="16">
    <location>
        <begin position="94"/>
        <end position="111"/>
    </location>
</feature>
<dbReference type="PANTHER" id="PTHR30474:SF2">
    <property type="entry name" value="PEPTIDOGLYCAN GLYCOSYLTRANSFERASE FTSW-RELATED"/>
    <property type="match status" value="1"/>
</dbReference>
<keyword evidence="7 16" id="KW-0812">Transmembrane</keyword>
<dbReference type="OMA" id="MEPDFGA"/>
<keyword evidence="8 16" id="KW-0133">Cell shape</keyword>
<feature type="transmembrane region" description="Helical" evidence="16">
    <location>
        <begin position="131"/>
        <end position="147"/>
    </location>
</feature>
<keyword evidence="16" id="KW-0997">Cell inner membrane</keyword>
<name>A0A142G1F3_AGGAC</name>
<dbReference type="GO" id="GO:0008360">
    <property type="term" value="P:regulation of cell shape"/>
    <property type="evidence" value="ECO:0007669"/>
    <property type="project" value="UniProtKB-KW"/>
</dbReference>
<evidence type="ECO:0000256" key="15">
    <source>
        <dbReference type="ARBA" id="ARBA00049902"/>
    </source>
</evidence>
<evidence type="ECO:0000313" key="20">
    <source>
        <dbReference type="Proteomes" id="UP000072236"/>
    </source>
</evidence>
<evidence type="ECO:0000256" key="10">
    <source>
        <dbReference type="ARBA" id="ARBA00022989"/>
    </source>
</evidence>
<dbReference type="RefSeq" id="WP_005539056.1">
    <property type="nucleotide sequence ID" value="NZ_CP012959.1"/>
</dbReference>
<evidence type="ECO:0000256" key="16">
    <source>
        <dbReference type="HAMAP-Rule" id="MF_00913"/>
    </source>
</evidence>
<evidence type="ECO:0000256" key="8">
    <source>
        <dbReference type="ARBA" id="ARBA00022960"/>
    </source>
</evidence>
<proteinExistence type="inferred from homology"/>
<organism evidence="19 22">
    <name type="scientific">Aggregatibacter actinomycetemcomitans</name>
    <name type="common">Actinobacillus actinomycetemcomitans</name>
    <name type="synonym">Haemophilus actinomycetemcomitans</name>
    <dbReference type="NCBI Taxonomy" id="714"/>
    <lineage>
        <taxon>Bacteria</taxon>
        <taxon>Pseudomonadati</taxon>
        <taxon>Pseudomonadota</taxon>
        <taxon>Gammaproteobacteria</taxon>
        <taxon>Pasteurellales</taxon>
        <taxon>Pasteurellaceae</taxon>
        <taxon>Aggregatibacter</taxon>
    </lineage>
</organism>
<dbReference type="OrthoDB" id="9768187at2"/>
<evidence type="ECO:0000313" key="22">
    <source>
        <dbReference type="Proteomes" id="UP000323012"/>
    </source>
</evidence>
<dbReference type="EMBL" id="PCGW01000005">
    <property type="protein sequence ID" value="PHO21041.1"/>
    <property type="molecule type" value="Genomic_DNA"/>
</dbReference>
<dbReference type="EMBL" id="VSED01000004">
    <property type="protein sequence ID" value="TYA39561.1"/>
    <property type="molecule type" value="Genomic_DNA"/>
</dbReference>